<keyword evidence="4" id="KW-0274">FAD</keyword>
<dbReference type="FunFam" id="2.40.110.10:FF:000002">
    <property type="entry name" value="Acyl-CoA dehydrogenase fadE12"/>
    <property type="match status" value="1"/>
</dbReference>
<dbReference type="InterPro" id="IPR046373">
    <property type="entry name" value="Acyl-CoA_Oxase/DH_mid-dom_sf"/>
</dbReference>
<dbReference type="Pfam" id="PF02771">
    <property type="entry name" value="Acyl-CoA_dh_N"/>
    <property type="match status" value="2"/>
</dbReference>
<name>G6ECH0_9SPHN</name>
<dbReference type="GO" id="GO:0050660">
    <property type="term" value="F:flavin adenine dinucleotide binding"/>
    <property type="evidence" value="ECO:0007669"/>
    <property type="project" value="InterPro"/>
</dbReference>
<keyword evidence="10" id="KW-1185">Reference proteome</keyword>
<dbReference type="Gene3D" id="2.40.110.10">
    <property type="entry name" value="Butyryl-CoA Dehydrogenase, subunit A, domain 2"/>
    <property type="match status" value="1"/>
</dbReference>
<feature type="domain" description="Acyl-CoA dehydrogenase/oxidase N-terminal" evidence="8">
    <location>
        <begin position="6"/>
        <end position="100"/>
    </location>
</feature>
<protein>
    <recommendedName>
        <fullName evidence="11">Acyl-CoA dehydrogenase</fullName>
    </recommendedName>
</protein>
<dbReference type="SUPFAM" id="SSF56645">
    <property type="entry name" value="Acyl-CoA dehydrogenase NM domain-like"/>
    <property type="match status" value="2"/>
</dbReference>
<keyword evidence="3" id="KW-0285">Flavoprotein</keyword>
<feature type="domain" description="Acyl-CoA dehydrogenase/oxidase C-terminal" evidence="6">
    <location>
        <begin position="188"/>
        <end position="317"/>
    </location>
</feature>
<dbReference type="InterPro" id="IPR009100">
    <property type="entry name" value="AcylCoA_DH/oxidase_NM_dom_sf"/>
</dbReference>
<dbReference type="AlphaFoldDB" id="G6ECH0"/>
<dbReference type="KEGG" id="npn:JI59_09880"/>
<comment type="similarity">
    <text evidence="2">Belongs to the acyl-CoA dehydrogenase family.</text>
</comment>
<dbReference type="SUPFAM" id="SSF47203">
    <property type="entry name" value="Acyl-CoA dehydrogenase C-terminal domain-like"/>
    <property type="match status" value="2"/>
</dbReference>
<sequence length="727" mass="78622">MNLSLSEDQTILADEFRKFFASESAMERVRAAEEKMGGFDPELWRSLGEMGALAMRIPGEDGFGLFEAGLVAFEAGRQLASGPLVEAILAARLLAQLGGPEDLIALASTGEAVVTLALHEAAVGAQIVPGGAVADAILVLSGDEVRLVREIVGKAPDNLGGQPLAPIDLSDKGEILASDGDARAAFLAGLEEWKILTAAWMAGAGLRALELAGEYAKEREQFGRAIATFQAVAHPLADMAAEMTGADLAWRWAVAEVAQGGGKAAAAAPMAFWFAAQASSQAVYRAQHTFGGYGLALEYDIQLYVRRARAAAAILGDPRDQLITAGRRLWLDETAALPETGHPGIEFGYGEAAEAFAQETREFFQRELTDEYRANAHFSYDGHDWDLNRKMGEARLLFPSWPEEFGGRGLDDLATAAALQVWEDEGVTSHSQYVSNLVGHSLIHFGSDEVKRDIVPRLAKGEIISCLGFSEPHSGSDVFAAKTRARKDGDDWIIDGQKMWTSGANLAHHAFLLARTDPDAPKHKGMTVFLVPLDDPGVEIHPVHTFQDERTNATFYENVRVPDSYRIGPVNGGLQVMGFALMIEQGGGGFVGPHRHAVESAVEWAREASRSGRKAIENPRVLERIAAAATRNTVSYLLYWRALWLKTQGTDRAAGPMSKLYGSEALLKDAVDLFELAAPDTLLRGKHGARRLEHEMRHASVTTVYGGTSEVHRSQVAEAFFGLPKSR</sequence>
<feature type="domain" description="Acyl-CoA dehydrogenase/oxidase N-terminal" evidence="8">
    <location>
        <begin position="351"/>
        <end position="462"/>
    </location>
</feature>
<comment type="caution">
    <text evidence="9">The sequence shown here is derived from an EMBL/GenBank/DDBJ whole genome shotgun (WGS) entry which is preliminary data.</text>
</comment>
<proteinExistence type="inferred from homology"/>
<dbReference type="Gene3D" id="1.20.140.10">
    <property type="entry name" value="Butyryl-CoA Dehydrogenase, subunit A, domain 3"/>
    <property type="match status" value="2"/>
</dbReference>
<dbReference type="Pfam" id="PF00441">
    <property type="entry name" value="Acyl-CoA_dh_1"/>
    <property type="match status" value="2"/>
</dbReference>
<dbReference type="InterPro" id="IPR036250">
    <property type="entry name" value="AcylCo_DH-like_C"/>
</dbReference>
<dbReference type="GO" id="GO:0003995">
    <property type="term" value="F:acyl-CoA dehydrogenase activity"/>
    <property type="evidence" value="ECO:0007669"/>
    <property type="project" value="TreeGrafter"/>
</dbReference>
<dbReference type="PANTHER" id="PTHR43884">
    <property type="entry name" value="ACYL-COA DEHYDROGENASE"/>
    <property type="match status" value="1"/>
</dbReference>
<evidence type="ECO:0000313" key="10">
    <source>
        <dbReference type="Proteomes" id="UP000004030"/>
    </source>
</evidence>
<dbReference type="EMBL" id="AGFM01000029">
    <property type="protein sequence ID" value="EHJ60881.1"/>
    <property type="molecule type" value="Genomic_DNA"/>
</dbReference>
<dbReference type="Pfam" id="PF02770">
    <property type="entry name" value="Acyl-CoA_dh_M"/>
    <property type="match status" value="1"/>
</dbReference>
<dbReference type="RefSeq" id="WP_007012956.1">
    <property type="nucleotide sequence ID" value="NZ_AGFM01000029.1"/>
</dbReference>
<evidence type="ECO:0008006" key="11">
    <source>
        <dbReference type="Google" id="ProtNLM"/>
    </source>
</evidence>
<comment type="cofactor">
    <cofactor evidence="1">
        <name>FAD</name>
        <dbReference type="ChEBI" id="CHEBI:57692"/>
    </cofactor>
</comment>
<evidence type="ECO:0000256" key="5">
    <source>
        <dbReference type="ARBA" id="ARBA00023002"/>
    </source>
</evidence>
<dbReference type="OrthoDB" id="9780544at2"/>
<evidence type="ECO:0000259" key="6">
    <source>
        <dbReference type="Pfam" id="PF00441"/>
    </source>
</evidence>
<evidence type="ECO:0000313" key="9">
    <source>
        <dbReference type="EMBL" id="EHJ60881.1"/>
    </source>
</evidence>
<reference evidence="9 10" key="1">
    <citation type="journal article" date="2012" name="J. Bacteriol.">
        <title>Genome sequence of benzo(a)pyrene-degrading bacterium Novosphingobium pentaromativorans US6-1.</title>
        <authorList>
            <person name="Luo Y.R."/>
            <person name="Kang S.G."/>
            <person name="Kim S.J."/>
            <person name="Kim M.R."/>
            <person name="Li N."/>
            <person name="Lee J.H."/>
            <person name="Kwon K.K."/>
        </authorList>
    </citation>
    <scope>NUCLEOTIDE SEQUENCE [LARGE SCALE GENOMIC DNA]</scope>
    <source>
        <strain evidence="9 10">US6-1</strain>
    </source>
</reference>
<dbReference type="InterPro" id="IPR006091">
    <property type="entry name" value="Acyl-CoA_Oxase/DH_mid-dom"/>
</dbReference>
<feature type="domain" description="Acyl-CoA oxidase/dehydrogenase middle" evidence="7">
    <location>
        <begin position="466"/>
        <end position="545"/>
    </location>
</feature>
<organism evidence="9 10">
    <name type="scientific">Novosphingobium pentaromativorans US6-1</name>
    <dbReference type="NCBI Taxonomy" id="1088721"/>
    <lineage>
        <taxon>Bacteria</taxon>
        <taxon>Pseudomonadati</taxon>
        <taxon>Pseudomonadota</taxon>
        <taxon>Alphaproteobacteria</taxon>
        <taxon>Sphingomonadales</taxon>
        <taxon>Sphingomonadaceae</taxon>
        <taxon>Novosphingobium</taxon>
    </lineage>
</organism>
<evidence type="ECO:0000256" key="4">
    <source>
        <dbReference type="ARBA" id="ARBA00022827"/>
    </source>
</evidence>
<evidence type="ECO:0000259" key="8">
    <source>
        <dbReference type="Pfam" id="PF02771"/>
    </source>
</evidence>
<evidence type="ECO:0000256" key="3">
    <source>
        <dbReference type="ARBA" id="ARBA00022630"/>
    </source>
</evidence>
<dbReference type="STRING" id="1088721.JI59_09880"/>
<feature type="domain" description="Acyl-CoA dehydrogenase/oxidase C-terminal" evidence="6">
    <location>
        <begin position="589"/>
        <end position="719"/>
    </location>
</feature>
<dbReference type="PANTHER" id="PTHR43884:SF12">
    <property type="entry name" value="ISOVALERYL-COA DEHYDROGENASE, MITOCHONDRIAL-RELATED"/>
    <property type="match status" value="1"/>
</dbReference>
<evidence type="ECO:0000256" key="1">
    <source>
        <dbReference type="ARBA" id="ARBA00001974"/>
    </source>
</evidence>
<keyword evidence="5" id="KW-0560">Oxidoreductase</keyword>
<evidence type="ECO:0000259" key="7">
    <source>
        <dbReference type="Pfam" id="PF02770"/>
    </source>
</evidence>
<dbReference type="InterPro" id="IPR037069">
    <property type="entry name" value="AcylCoA_DH/ox_N_sf"/>
</dbReference>
<dbReference type="Gene3D" id="1.10.540.10">
    <property type="entry name" value="Acyl-CoA dehydrogenase/oxidase, N-terminal domain"/>
    <property type="match status" value="2"/>
</dbReference>
<evidence type="ECO:0000256" key="2">
    <source>
        <dbReference type="ARBA" id="ARBA00009347"/>
    </source>
</evidence>
<gene>
    <name evidence="9" type="ORF">NSU_2041</name>
</gene>
<accession>G6ECH0</accession>
<dbReference type="InterPro" id="IPR013786">
    <property type="entry name" value="AcylCoA_DH/ox_N"/>
</dbReference>
<dbReference type="InterPro" id="IPR009075">
    <property type="entry name" value="AcylCo_DH/oxidase_C"/>
</dbReference>
<dbReference type="eggNOG" id="COG1960">
    <property type="taxonomic scope" value="Bacteria"/>
</dbReference>
<dbReference type="Proteomes" id="UP000004030">
    <property type="component" value="Unassembled WGS sequence"/>
</dbReference>
<dbReference type="PATRIC" id="fig|1088721.3.peg.2020"/>